<dbReference type="RefSeq" id="XP_056056584.1">
    <property type="nucleotide sequence ID" value="XM_056201977.1"/>
</dbReference>
<proteinExistence type="predicted"/>
<evidence type="ECO:0000313" key="2">
    <source>
        <dbReference type="Proteomes" id="UP001144673"/>
    </source>
</evidence>
<dbReference type="GeneID" id="80895911"/>
<sequence>MPAATIQQILDDGDFKEPLELDHTDLHYRGNEAWEQEDRDDPETRFNEAMAVHDIAAAYVYLWEFSTRARWRQGHHEATYLQSLDEKGRIRYQIQTVCEAYKEYRVLDKERLFVVGYQIEQNRLVEDELLTSELNALIVLATKYDMDPTYLKSDEFIVTVITGCDRQVRVAQSRVILARKKLT</sequence>
<reference evidence="1" key="1">
    <citation type="journal article" date="2023" name="Access Microbiol">
        <title>De-novo genome assembly for Akanthomyces muscarius, a biocontrol agent of insect agricultural pests.</title>
        <authorList>
            <person name="Erdos Z."/>
            <person name="Studholme D.J."/>
            <person name="Raymond B."/>
            <person name="Sharma M."/>
        </authorList>
    </citation>
    <scope>NUCLEOTIDE SEQUENCE</scope>
    <source>
        <strain evidence="1">Ve6</strain>
    </source>
</reference>
<comment type="caution">
    <text evidence="1">The sequence shown here is derived from an EMBL/GenBank/DDBJ whole genome shotgun (WGS) entry which is preliminary data.</text>
</comment>
<accession>A0A9W8QHH5</accession>
<organism evidence="1 2">
    <name type="scientific">Akanthomyces muscarius</name>
    <name type="common">Entomopathogenic fungus</name>
    <name type="synonym">Lecanicillium muscarium</name>
    <dbReference type="NCBI Taxonomy" id="2231603"/>
    <lineage>
        <taxon>Eukaryota</taxon>
        <taxon>Fungi</taxon>
        <taxon>Dikarya</taxon>
        <taxon>Ascomycota</taxon>
        <taxon>Pezizomycotina</taxon>
        <taxon>Sordariomycetes</taxon>
        <taxon>Hypocreomycetidae</taxon>
        <taxon>Hypocreales</taxon>
        <taxon>Cordycipitaceae</taxon>
        <taxon>Akanthomyces</taxon>
    </lineage>
</organism>
<protein>
    <submittedName>
        <fullName evidence="1">Uncharacterized protein</fullName>
    </submittedName>
</protein>
<gene>
    <name evidence="1" type="ORF">LMH87_008752</name>
</gene>
<dbReference type="Proteomes" id="UP001144673">
    <property type="component" value="Unassembled WGS sequence"/>
</dbReference>
<dbReference type="AlphaFoldDB" id="A0A9W8QHH5"/>
<evidence type="ECO:0000313" key="1">
    <source>
        <dbReference type="EMBL" id="KAJ4158217.1"/>
    </source>
</evidence>
<keyword evidence="2" id="KW-1185">Reference proteome</keyword>
<dbReference type="KEGG" id="amus:LMH87_008752"/>
<dbReference type="EMBL" id="JAJHUN010000006">
    <property type="protein sequence ID" value="KAJ4158217.1"/>
    <property type="molecule type" value="Genomic_DNA"/>
</dbReference>
<name>A0A9W8QHH5_AKAMU</name>